<dbReference type="SMART" id="SM00086">
    <property type="entry name" value="PAC"/>
    <property type="match status" value="2"/>
</dbReference>
<evidence type="ECO:0000256" key="6">
    <source>
        <dbReference type="ARBA" id="ARBA00022777"/>
    </source>
</evidence>
<dbReference type="Gene3D" id="3.30.565.10">
    <property type="entry name" value="Histidine kinase-like ATPase, C-terminal domain"/>
    <property type="match status" value="1"/>
</dbReference>
<feature type="domain" description="Histidine kinase" evidence="9">
    <location>
        <begin position="391"/>
        <end position="596"/>
    </location>
</feature>
<evidence type="ECO:0000256" key="5">
    <source>
        <dbReference type="ARBA" id="ARBA00022741"/>
    </source>
</evidence>
<sequence>MFNSVDNYLSLIFNTVSDLIFLMEVTEPDRFVCVMVNQSYMDATGIHKDQLIGKEISEILPEKECEFAVQKYKEAIRTKSPIKYEEFVKLPKKKLIVETTLTPIFDSDGTCLHLLGVAHDITERKQTEDNYKRLTAIVEATTDFVATFDAEGKVLYYNKSARGMLGLHEVEDISSLTILNTHSEWARNLLINEGIPKAEQCGAWVGETALQYRRKREIPVSQVIIAHKSSSDVVEYYSTIARDISDLKCAEERQRLASKVFENISEGVIVTDPEGYVLSVNPAFTAISGYQENDLLGTIPSTFEFMKENEEDYQHMPSALLAEGGWQGEVSSKRKNGELYLTEVTVSPVRDNAEKILNYIIVIKDITERKKTEELLKKSDRLTAIGQMAAGLAHEIRNPLTAVRGFIQLLRSQPERSREYVDVVLSELDRLNFIISELLVLAKPQAVQFKIRDLRLVLESVVTLMETQSIMKNVQIVTQFDSMLPMVKCEENQLKQVFINILKNAIESITNGGHISVLLKRHDAGHVMVKFTDSGCGIPEDQLIRIGEPFYSTKDKGMGLGLMVCSKIIKEHHGSIHITSRNGHGTTVDVILPAEI</sequence>
<dbReference type="Proteomes" id="UP001310386">
    <property type="component" value="Unassembled WGS sequence"/>
</dbReference>
<dbReference type="PRINTS" id="PR00344">
    <property type="entry name" value="BCTRLSENSOR"/>
</dbReference>
<comment type="catalytic activity">
    <reaction evidence="1">
        <text>ATP + protein L-histidine = ADP + protein N-phospho-L-histidine.</text>
        <dbReference type="EC" id="2.7.13.3"/>
    </reaction>
</comment>
<dbReference type="CDD" id="cd00075">
    <property type="entry name" value="HATPase"/>
    <property type="match status" value="1"/>
</dbReference>
<keyword evidence="6" id="KW-0418">Kinase</keyword>
<dbReference type="PROSITE" id="PS50112">
    <property type="entry name" value="PAS"/>
    <property type="match status" value="3"/>
</dbReference>
<keyword evidence="8" id="KW-0902">Two-component regulatory system</keyword>
<keyword evidence="5" id="KW-0547">Nucleotide-binding</keyword>
<dbReference type="InterPro" id="IPR001610">
    <property type="entry name" value="PAC"/>
</dbReference>
<dbReference type="NCBIfam" id="TIGR00229">
    <property type="entry name" value="sensory_box"/>
    <property type="match status" value="3"/>
</dbReference>
<dbReference type="SUPFAM" id="SSF55785">
    <property type="entry name" value="PYP-like sensor domain (PAS domain)"/>
    <property type="match status" value="3"/>
</dbReference>
<dbReference type="SUPFAM" id="SSF47384">
    <property type="entry name" value="Homodimeric domain of signal transducing histidine kinase"/>
    <property type="match status" value="1"/>
</dbReference>
<dbReference type="InterPro" id="IPR003594">
    <property type="entry name" value="HATPase_dom"/>
</dbReference>
<protein>
    <recommendedName>
        <fullName evidence="2">histidine kinase</fullName>
        <ecNumber evidence="2">2.7.13.3</ecNumber>
    </recommendedName>
</protein>
<dbReference type="SUPFAM" id="SSF55874">
    <property type="entry name" value="ATPase domain of HSP90 chaperone/DNA topoisomerase II/histidine kinase"/>
    <property type="match status" value="1"/>
</dbReference>
<dbReference type="PROSITE" id="PS50109">
    <property type="entry name" value="HIS_KIN"/>
    <property type="match status" value="1"/>
</dbReference>
<evidence type="ECO:0000256" key="8">
    <source>
        <dbReference type="ARBA" id="ARBA00023012"/>
    </source>
</evidence>
<feature type="domain" description="PAS" evidence="10">
    <location>
        <begin position="5"/>
        <end position="79"/>
    </location>
</feature>
<evidence type="ECO:0000256" key="7">
    <source>
        <dbReference type="ARBA" id="ARBA00022840"/>
    </source>
</evidence>
<keyword evidence="4" id="KW-0808">Transferase</keyword>
<organism evidence="12 13">
    <name type="scientific">Ferviditalea candida</name>
    <dbReference type="NCBI Taxonomy" id="3108399"/>
    <lineage>
        <taxon>Bacteria</taxon>
        <taxon>Bacillati</taxon>
        <taxon>Bacillota</taxon>
        <taxon>Bacilli</taxon>
        <taxon>Bacillales</taxon>
        <taxon>Paenibacillaceae</taxon>
        <taxon>Ferviditalea</taxon>
    </lineage>
</organism>
<proteinExistence type="predicted"/>
<dbReference type="InterPro" id="IPR013656">
    <property type="entry name" value="PAS_4"/>
</dbReference>
<dbReference type="EMBL" id="JAYJLD010000009">
    <property type="protein sequence ID" value="MEB3101692.1"/>
    <property type="molecule type" value="Genomic_DNA"/>
</dbReference>
<evidence type="ECO:0000256" key="2">
    <source>
        <dbReference type="ARBA" id="ARBA00012438"/>
    </source>
</evidence>
<keyword evidence="7" id="KW-0067">ATP-binding</keyword>
<evidence type="ECO:0000256" key="3">
    <source>
        <dbReference type="ARBA" id="ARBA00022553"/>
    </source>
</evidence>
<dbReference type="CDD" id="cd00130">
    <property type="entry name" value="PAS"/>
    <property type="match status" value="2"/>
</dbReference>
<feature type="domain" description="PAS" evidence="10">
    <location>
        <begin position="253"/>
        <end position="297"/>
    </location>
</feature>
<evidence type="ECO:0000259" key="11">
    <source>
        <dbReference type="PROSITE" id="PS50113"/>
    </source>
</evidence>
<dbReference type="PROSITE" id="PS50113">
    <property type="entry name" value="PAC"/>
    <property type="match status" value="2"/>
</dbReference>
<evidence type="ECO:0000256" key="4">
    <source>
        <dbReference type="ARBA" id="ARBA00022679"/>
    </source>
</evidence>
<dbReference type="InterPro" id="IPR004358">
    <property type="entry name" value="Sig_transdc_His_kin-like_C"/>
</dbReference>
<reference evidence="12" key="1">
    <citation type="submission" date="2023-12" db="EMBL/GenBank/DDBJ databases">
        <title>Fervidustalea candida gen. nov., sp. nov., a novel member of the family Paenibacillaceae isolated from a geothermal area.</title>
        <authorList>
            <person name="Li W.-J."/>
            <person name="Jiao J.-Y."/>
            <person name="Chen Y."/>
        </authorList>
    </citation>
    <scope>NUCLEOTIDE SEQUENCE</scope>
    <source>
        <strain evidence="12">SYSU GA230002</strain>
    </source>
</reference>
<dbReference type="InterPro" id="IPR000700">
    <property type="entry name" value="PAS-assoc_C"/>
</dbReference>
<dbReference type="SMART" id="SM00387">
    <property type="entry name" value="HATPase_c"/>
    <property type="match status" value="1"/>
</dbReference>
<dbReference type="Gene3D" id="3.30.450.20">
    <property type="entry name" value="PAS domain"/>
    <property type="match status" value="3"/>
</dbReference>
<dbReference type="InterPro" id="IPR000014">
    <property type="entry name" value="PAS"/>
</dbReference>
<dbReference type="SMART" id="SM00388">
    <property type="entry name" value="HisKA"/>
    <property type="match status" value="1"/>
</dbReference>
<evidence type="ECO:0000313" key="12">
    <source>
        <dbReference type="EMBL" id="MEB3101692.1"/>
    </source>
</evidence>
<evidence type="ECO:0000259" key="10">
    <source>
        <dbReference type="PROSITE" id="PS50112"/>
    </source>
</evidence>
<dbReference type="SMART" id="SM00091">
    <property type="entry name" value="PAS"/>
    <property type="match status" value="3"/>
</dbReference>
<feature type="domain" description="PAC" evidence="11">
    <location>
        <begin position="78"/>
        <end position="133"/>
    </location>
</feature>
<keyword evidence="13" id="KW-1185">Reference proteome</keyword>
<dbReference type="InterPro" id="IPR036890">
    <property type="entry name" value="HATPase_C_sf"/>
</dbReference>
<gene>
    <name evidence="12" type="ORF">VF724_08455</name>
</gene>
<keyword evidence="3" id="KW-0597">Phosphoprotein</keyword>
<dbReference type="Gene3D" id="1.10.287.130">
    <property type="match status" value="1"/>
</dbReference>
<dbReference type="InterPro" id="IPR003661">
    <property type="entry name" value="HisK_dim/P_dom"/>
</dbReference>
<dbReference type="Pfam" id="PF13426">
    <property type="entry name" value="PAS_9"/>
    <property type="match status" value="2"/>
</dbReference>
<dbReference type="InterPro" id="IPR035965">
    <property type="entry name" value="PAS-like_dom_sf"/>
</dbReference>
<dbReference type="RefSeq" id="WP_371753810.1">
    <property type="nucleotide sequence ID" value="NZ_JAYJLD010000009.1"/>
</dbReference>
<dbReference type="EC" id="2.7.13.3" evidence="2"/>
<dbReference type="Pfam" id="PF02518">
    <property type="entry name" value="HATPase_c"/>
    <property type="match status" value="1"/>
</dbReference>
<feature type="domain" description="PAC" evidence="11">
    <location>
        <begin position="326"/>
        <end position="378"/>
    </location>
</feature>
<feature type="domain" description="PAS" evidence="10">
    <location>
        <begin position="130"/>
        <end position="171"/>
    </location>
</feature>
<evidence type="ECO:0000259" key="9">
    <source>
        <dbReference type="PROSITE" id="PS50109"/>
    </source>
</evidence>
<dbReference type="PANTHER" id="PTHR43065:SF34">
    <property type="entry name" value="SPORULATION KINASE A"/>
    <property type="match status" value="1"/>
</dbReference>
<dbReference type="InterPro" id="IPR005467">
    <property type="entry name" value="His_kinase_dom"/>
</dbReference>
<evidence type="ECO:0000313" key="13">
    <source>
        <dbReference type="Proteomes" id="UP001310386"/>
    </source>
</evidence>
<dbReference type="InterPro" id="IPR036097">
    <property type="entry name" value="HisK_dim/P_sf"/>
</dbReference>
<name>A0ABU5ZHH3_9BACL</name>
<dbReference type="Pfam" id="PF08448">
    <property type="entry name" value="PAS_4"/>
    <property type="match status" value="1"/>
</dbReference>
<accession>A0ABU5ZHH3</accession>
<dbReference type="PANTHER" id="PTHR43065">
    <property type="entry name" value="SENSOR HISTIDINE KINASE"/>
    <property type="match status" value="1"/>
</dbReference>
<comment type="caution">
    <text evidence="12">The sequence shown here is derived from an EMBL/GenBank/DDBJ whole genome shotgun (WGS) entry which is preliminary data.</text>
</comment>
<evidence type="ECO:0000256" key="1">
    <source>
        <dbReference type="ARBA" id="ARBA00000085"/>
    </source>
</evidence>
<dbReference type="CDD" id="cd00082">
    <property type="entry name" value="HisKA"/>
    <property type="match status" value="1"/>
</dbReference>
<dbReference type="Pfam" id="PF00512">
    <property type="entry name" value="HisKA"/>
    <property type="match status" value="1"/>
</dbReference>